<evidence type="ECO:0000256" key="4">
    <source>
        <dbReference type="ARBA" id="ARBA00023172"/>
    </source>
</evidence>
<dbReference type="PANTHER" id="PTHR30629">
    <property type="entry name" value="PROPHAGE INTEGRASE"/>
    <property type="match status" value="1"/>
</dbReference>
<dbReference type="InterPro" id="IPR002104">
    <property type="entry name" value="Integrase_catalytic"/>
</dbReference>
<dbReference type="CDD" id="cd00801">
    <property type="entry name" value="INT_P4_C"/>
    <property type="match status" value="1"/>
</dbReference>
<dbReference type="Gene3D" id="1.10.443.10">
    <property type="entry name" value="Intergrase catalytic core"/>
    <property type="match status" value="1"/>
</dbReference>
<comment type="caution">
    <text evidence="6">The sequence shown here is derived from an EMBL/GenBank/DDBJ whole genome shotgun (WGS) entry which is preliminary data.</text>
</comment>
<dbReference type="Gene3D" id="3.30.160.390">
    <property type="entry name" value="Integrase, DNA-binding domain"/>
    <property type="match status" value="1"/>
</dbReference>
<dbReference type="InterPro" id="IPR025166">
    <property type="entry name" value="Integrase_DNA_bind_dom"/>
</dbReference>
<dbReference type="GeneID" id="92834198"/>
<dbReference type="PROSITE" id="PS51898">
    <property type="entry name" value="TYR_RECOMBINASE"/>
    <property type="match status" value="1"/>
</dbReference>
<name>A0ABN0JRU0_9GAMM</name>
<keyword evidence="7" id="KW-1185">Reference proteome</keyword>
<keyword evidence="3" id="KW-0238">DNA-binding</keyword>
<evidence type="ECO:0000256" key="3">
    <source>
        <dbReference type="ARBA" id="ARBA00023125"/>
    </source>
</evidence>
<keyword evidence="4" id="KW-0233">DNA recombination</keyword>
<dbReference type="RefSeq" id="WP_004660000.1">
    <property type="nucleotide sequence ID" value="NZ_BMDV01000003.1"/>
</dbReference>
<dbReference type="Pfam" id="PF13356">
    <property type="entry name" value="Arm-DNA-bind_3"/>
    <property type="match status" value="1"/>
</dbReference>
<evidence type="ECO:0000313" key="7">
    <source>
        <dbReference type="Proteomes" id="UP000013190"/>
    </source>
</evidence>
<comment type="similarity">
    <text evidence="1">Belongs to the 'phage' integrase family.</text>
</comment>
<dbReference type="InterPro" id="IPR050808">
    <property type="entry name" value="Phage_Integrase"/>
</dbReference>
<proteinExistence type="inferred from homology"/>
<dbReference type="InterPro" id="IPR010998">
    <property type="entry name" value="Integrase_recombinase_N"/>
</dbReference>
<dbReference type="Gene3D" id="1.10.150.130">
    <property type="match status" value="1"/>
</dbReference>
<reference evidence="7" key="1">
    <citation type="submission" date="2013-02" db="EMBL/GenBank/DDBJ databases">
        <title>The Genome Sequence of Acinetobacter sp. NIPH 236.</title>
        <authorList>
            <consortium name="The Broad Institute Genome Sequencing Platform"/>
            <consortium name="The Broad Institute Genome Sequencing Center for Infectious Disease"/>
            <person name="Cerqueira G."/>
            <person name="Feldgarden M."/>
            <person name="Courvalin P."/>
            <person name="Perichon B."/>
            <person name="Grillot-Courvalin C."/>
            <person name="Clermont D."/>
            <person name="Rocha E."/>
            <person name="Yoon E.-J."/>
            <person name="Nemec A."/>
            <person name="Walker B."/>
            <person name="Young S.K."/>
            <person name="Zeng Q."/>
            <person name="Gargeya S."/>
            <person name="Fitzgerald M."/>
            <person name="Haas B."/>
            <person name="Abouelleil A."/>
            <person name="Alvarado L."/>
            <person name="Arachchi H.M."/>
            <person name="Berlin A.M."/>
            <person name="Chapman S.B."/>
            <person name="Dewar J."/>
            <person name="Goldberg J."/>
            <person name="Griggs A."/>
            <person name="Gujja S."/>
            <person name="Hansen M."/>
            <person name="Howarth C."/>
            <person name="Imamovic A."/>
            <person name="Larimer J."/>
            <person name="McCowan C."/>
            <person name="Murphy C."/>
            <person name="Neiman D."/>
            <person name="Pearson M."/>
            <person name="Priest M."/>
            <person name="Roberts A."/>
            <person name="Saif S."/>
            <person name="Shea T."/>
            <person name="Sisk P."/>
            <person name="Sykes S."/>
            <person name="Wortman J."/>
            <person name="Nusbaum C."/>
            <person name="Birren B."/>
        </authorList>
    </citation>
    <scope>NUCLEOTIDE SEQUENCE [LARGE SCALE GENOMIC DNA]</scope>
    <source>
        <strain evidence="7">NIPH 236</strain>
    </source>
</reference>
<evidence type="ECO:0000256" key="1">
    <source>
        <dbReference type="ARBA" id="ARBA00008857"/>
    </source>
</evidence>
<protein>
    <recommendedName>
        <fullName evidence="5">Tyr recombinase domain-containing protein</fullName>
    </recommendedName>
</protein>
<feature type="domain" description="Tyr recombinase" evidence="5">
    <location>
        <begin position="210"/>
        <end position="387"/>
    </location>
</feature>
<evidence type="ECO:0000259" key="5">
    <source>
        <dbReference type="PROSITE" id="PS51898"/>
    </source>
</evidence>
<dbReference type="SUPFAM" id="SSF56349">
    <property type="entry name" value="DNA breaking-rejoining enzymes"/>
    <property type="match status" value="1"/>
</dbReference>
<dbReference type="Proteomes" id="UP000013190">
    <property type="component" value="Unassembled WGS sequence"/>
</dbReference>
<dbReference type="PANTHER" id="PTHR30629:SF2">
    <property type="entry name" value="PROPHAGE INTEGRASE INTS-RELATED"/>
    <property type="match status" value="1"/>
</dbReference>
<dbReference type="InterPro" id="IPR038488">
    <property type="entry name" value="Integrase_DNA-bd_sf"/>
</dbReference>
<accession>A0ABN0JRU0</accession>
<organism evidence="6 7">
    <name type="scientific">Acinetobacter modestus</name>
    <dbReference type="NCBI Taxonomy" id="1776740"/>
    <lineage>
        <taxon>Bacteria</taxon>
        <taxon>Pseudomonadati</taxon>
        <taxon>Pseudomonadota</taxon>
        <taxon>Gammaproteobacteria</taxon>
        <taxon>Moraxellales</taxon>
        <taxon>Moraxellaceae</taxon>
        <taxon>Acinetobacter</taxon>
    </lineage>
</organism>
<dbReference type="Pfam" id="PF00589">
    <property type="entry name" value="Phage_integrase"/>
    <property type="match status" value="1"/>
</dbReference>
<evidence type="ECO:0000256" key="2">
    <source>
        <dbReference type="ARBA" id="ARBA00022908"/>
    </source>
</evidence>
<reference evidence="6 7" key="2">
    <citation type="journal article" date="2016" name="Int. J. Syst. Evol. Microbiol.">
        <title>Taxonomy of haemolytic and/or proteolytic strains of the genus Acinetobacter with the proposal of Acinetobacter courvalinii sp. nov. (genomic species 14 sensu Bouvet &amp; Jeanjean), Acinetobacter dispersus sp. nov. (genomic species 17), Acinetobacter modestus sp. nov., Acinetobacter proteolyticus sp. nov. and Acinetobacter vivianii sp. nov.</title>
        <authorList>
            <person name="Nemec A."/>
            <person name="Radolfova-Krizova L."/>
            <person name="Maixnerova M."/>
            <person name="Vrestiakova E."/>
            <person name="Jezek P."/>
            <person name="Sedo O."/>
        </authorList>
    </citation>
    <scope>NUCLEOTIDE SEQUENCE [LARGE SCALE GENOMIC DNA]</scope>
    <source>
        <strain evidence="6 7">NIPH 236</strain>
    </source>
</reference>
<keyword evidence="2" id="KW-0229">DNA integration</keyword>
<dbReference type="InterPro" id="IPR013762">
    <property type="entry name" value="Integrase-like_cat_sf"/>
</dbReference>
<dbReference type="EMBL" id="APOJ01000016">
    <property type="protein sequence ID" value="ENU27943.1"/>
    <property type="molecule type" value="Genomic_DNA"/>
</dbReference>
<gene>
    <name evidence="6" type="ORF">F992_00775</name>
</gene>
<dbReference type="InterPro" id="IPR011010">
    <property type="entry name" value="DNA_brk_join_enz"/>
</dbReference>
<evidence type="ECO:0000313" key="6">
    <source>
        <dbReference type="EMBL" id="ENU27943.1"/>
    </source>
</evidence>
<sequence length="408" mass="47318">MKRTAIKKRPLSDTTLAGLEPEEKDYRELDGSGLYFLVTKNGTKSWQLRYKNSKGTWTWKGLGPYPQVSGSLARKKASDFLEVLANGGEIKSQAEIKKAQIEQQNKLFKILMGEWLDIKKQLWGESTYERAVKSINKHLIGNFGERDYTTITPHEWLAFFEDLQDTGIYNQVDKLIGWCRSAYDRAKFQKKIMFNPLEGINKQLNSSDGSNMKYVEVHELPQLIHTIRQYPIRSTAIGLELFILLFPRPVELRYAKWEHFDFDNAVWIKPAQIMKKGIAHAVPLSRQVIILLRELEQLRTESDFLFPSRESLNEPVSDNTFNQALNRMGYRGRQNPHGFRHIASTALNNKFSDREQVVESTLAHLKKGVKGVYDKGTHFEERIDLMQWWADYVEEITDGKIIQFKKAD</sequence>